<evidence type="ECO:0000313" key="1">
    <source>
        <dbReference type="Proteomes" id="UP000050741"/>
    </source>
</evidence>
<dbReference type="InterPro" id="IPR036629">
    <property type="entry name" value="YjbJ_sf"/>
</dbReference>
<sequence>MGELTDKIKGNVNELVGKAKQAVAGDPADPQRTHADDKLDVEGKAQELKGKGQQFVGKVKGALGDDI</sequence>
<dbReference type="Proteomes" id="UP000050741">
    <property type="component" value="Unassembled WGS sequence"/>
</dbReference>
<proteinExistence type="predicted"/>
<name>A0A183CNC2_GLOPA</name>
<reference evidence="1" key="1">
    <citation type="submission" date="2014-05" db="EMBL/GenBank/DDBJ databases">
        <title>The genome and life-stage specific transcriptomes of Globodera pallida elucidate key aspects of plant parasitism by a cyst nematode.</title>
        <authorList>
            <person name="Cotton J.A."/>
            <person name="Lilley C.J."/>
            <person name="Jones L.M."/>
            <person name="Kikuchi T."/>
            <person name="Reid A.J."/>
            <person name="Thorpe P."/>
            <person name="Tsai I.J."/>
            <person name="Beasley H."/>
            <person name="Blok V."/>
            <person name="Cock P.J.A."/>
            <person name="Van den Akker S.E."/>
            <person name="Holroyd N."/>
            <person name="Hunt M."/>
            <person name="Mantelin S."/>
            <person name="Naghra H."/>
            <person name="Pain A."/>
            <person name="Palomares-Rius J.E."/>
            <person name="Zarowiecki M."/>
            <person name="Berriman M."/>
            <person name="Jones J.T."/>
            <person name="Urwin P.E."/>
        </authorList>
    </citation>
    <scope>NUCLEOTIDE SEQUENCE [LARGE SCALE GENOMIC DNA]</scope>
    <source>
        <strain evidence="1">Lindley</strain>
    </source>
</reference>
<organism evidence="1 2">
    <name type="scientific">Globodera pallida</name>
    <name type="common">Potato cyst nematode worm</name>
    <name type="synonym">Heterodera pallida</name>
    <dbReference type="NCBI Taxonomy" id="36090"/>
    <lineage>
        <taxon>Eukaryota</taxon>
        <taxon>Metazoa</taxon>
        <taxon>Ecdysozoa</taxon>
        <taxon>Nematoda</taxon>
        <taxon>Chromadorea</taxon>
        <taxon>Rhabditida</taxon>
        <taxon>Tylenchina</taxon>
        <taxon>Tylenchomorpha</taxon>
        <taxon>Tylenchoidea</taxon>
        <taxon>Heteroderidae</taxon>
        <taxon>Heteroderinae</taxon>
        <taxon>Globodera</taxon>
    </lineage>
</organism>
<dbReference type="AlphaFoldDB" id="A0A183CNC2"/>
<protein>
    <submittedName>
        <fullName evidence="2">CsbD family protein</fullName>
    </submittedName>
</protein>
<accession>A0A183CNC2</accession>
<evidence type="ECO:0000313" key="2">
    <source>
        <dbReference type="WBParaSite" id="GPLIN_001437900"/>
    </source>
</evidence>
<dbReference type="Gene3D" id="1.10.1470.10">
    <property type="entry name" value="YjbJ"/>
    <property type="match status" value="1"/>
</dbReference>
<dbReference type="WBParaSite" id="GPLIN_001437900">
    <property type="protein sequence ID" value="GPLIN_001437900"/>
    <property type="gene ID" value="GPLIN_001437900"/>
</dbReference>
<dbReference type="SUPFAM" id="SSF69047">
    <property type="entry name" value="Hypothetical protein YjbJ"/>
    <property type="match status" value="1"/>
</dbReference>
<keyword evidence="1" id="KW-1185">Reference proteome</keyword>
<reference evidence="2" key="2">
    <citation type="submission" date="2016-06" db="UniProtKB">
        <authorList>
            <consortium name="WormBaseParasite"/>
        </authorList>
    </citation>
    <scope>IDENTIFICATION</scope>
</reference>